<comment type="caution">
    <text evidence="1">The sequence shown here is derived from an EMBL/GenBank/DDBJ whole genome shotgun (WGS) entry which is preliminary data.</text>
</comment>
<name>A0ABR7B4S9_9PSED</name>
<organism evidence="1 2">
    <name type="scientific">Pseudomonas folii</name>
    <dbReference type="NCBI Taxonomy" id="2762593"/>
    <lineage>
        <taxon>Bacteria</taxon>
        <taxon>Pseudomonadati</taxon>
        <taxon>Pseudomonadota</taxon>
        <taxon>Gammaproteobacteria</taxon>
        <taxon>Pseudomonadales</taxon>
        <taxon>Pseudomonadaceae</taxon>
        <taxon>Pseudomonas</taxon>
    </lineage>
</organism>
<evidence type="ECO:0008006" key="3">
    <source>
        <dbReference type="Google" id="ProtNLM"/>
    </source>
</evidence>
<evidence type="ECO:0000313" key="2">
    <source>
        <dbReference type="Proteomes" id="UP000651852"/>
    </source>
</evidence>
<accession>A0ABR7B4S9</accession>
<dbReference type="Proteomes" id="UP000651852">
    <property type="component" value="Unassembled WGS sequence"/>
</dbReference>
<sequence length="197" mass="21683">MHIDCTAKKSGLAVKVLIGLTPVWMLQACQPVPLKISQSFDVPYGQYHTLVRHNVLSKGELFCQVHVEKNNLGDAWVPSVVLAAAEDDKEDYSMFLTSSPTKPVGDTRLFSVRTHLNDKPIVRSTFFKALDTNGDFSLRLAWHEDGSITYQVATANSKSEEQMLETPGFQTRHVSVHTSGVTGSTNCELKGATSESN</sequence>
<protein>
    <recommendedName>
        <fullName evidence="3">Lipoprotein</fullName>
    </recommendedName>
</protein>
<reference evidence="1 2" key="1">
    <citation type="submission" date="2020-08" db="EMBL/GenBank/DDBJ databases">
        <title>Putative novel bacterial strains isolated from necrotic wheat leaf tissues caused by Xanthomonas translucens.</title>
        <authorList>
            <person name="Tambong J.T."/>
        </authorList>
    </citation>
    <scope>NUCLEOTIDE SEQUENCE [LARGE SCALE GENOMIC DNA]</scope>
    <source>
        <strain evidence="1 2">DOAB 1069</strain>
    </source>
</reference>
<dbReference type="EMBL" id="JACONW010000121">
    <property type="protein sequence ID" value="MBC3952154.1"/>
    <property type="molecule type" value="Genomic_DNA"/>
</dbReference>
<gene>
    <name evidence="1" type="ORF">H8S59_20455</name>
</gene>
<proteinExistence type="predicted"/>
<keyword evidence="2" id="KW-1185">Reference proteome</keyword>
<dbReference type="RefSeq" id="WP_187522613.1">
    <property type="nucleotide sequence ID" value="NZ_JACONW010000121.1"/>
</dbReference>
<evidence type="ECO:0000313" key="1">
    <source>
        <dbReference type="EMBL" id="MBC3952154.1"/>
    </source>
</evidence>